<dbReference type="RefSeq" id="XP_009026811.1">
    <property type="nucleotide sequence ID" value="XM_009028563.1"/>
</dbReference>
<evidence type="ECO:0000256" key="1">
    <source>
        <dbReference type="ARBA" id="ARBA00004370"/>
    </source>
</evidence>
<evidence type="ECO:0000259" key="6">
    <source>
        <dbReference type="PROSITE" id="PS50262"/>
    </source>
</evidence>
<dbReference type="HOGENOM" id="CLU_1673608_0_0_1"/>
<dbReference type="GeneID" id="20195911"/>
<feature type="transmembrane region" description="Helical" evidence="5">
    <location>
        <begin position="110"/>
        <end position="129"/>
    </location>
</feature>
<comment type="subcellular location">
    <subcellularLocation>
        <location evidence="1">Membrane</location>
    </subcellularLocation>
</comment>
<organism evidence="8 9">
    <name type="scientific">Helobdella robusta</name>
    <name type="common">Californian leech</name>
    <dbReference type="NCBI Taxonomy" id="6412"/>
    <lineage>
        <taxon>Eukaryota</taxon>
        <taxon>Metazoa</taxon>
        <taxon>Spiralia</taxon>
        <taxon>Lophotrochozoa</taxon>
        <taxon>Annelida</taxon>
        <taxon>Clitellata</taxon>
        <taxon>Hirudinea</taxon>
        <taxon>Rhynchobdellida</taxon>
        <taxon>Glossiphoniidae</taxon>
        <taxon>Helobdella</taxon>
    </lineage>
</organism>
<dbReference type="GO" id="GO:0005886">
    <property type="term" value="C:plasma membrane"/>
    <property type="evidence" value="ECO:0000318"/>
    <property type="project" value="GO_Central"/>
</dbReference>
<dbReference type="GO" id="GO:0007186">
    <property type="term" value="P:G protein-coupled receptor signaling pathway"/>
    <property type="evidence" value="ECO:0000318"/>
    <property type="project" value="GO_Central"/>
</dbReference>
<dbReference type="PANTHER" id="PTHR47023">
    <property type="entry name" value="SEX PEPTIDE RECEPTOR"/>
    <property type="match status" value="1"/>
</dbReference>
<dbReference type="Pfam" id="PF10324">
    <property type="entry name" value="7TM_GPCR_Srw"/>
    <property type="match status" value="1"/>
</dbReference>
<reference evidence="7 9" key="2">
    <citation type="journal article" date="2013" name="Nature">
        <title>Insights into bilaterian evolution from three spiralian genomes.</title>
        <authorList>
            <person name="Simakov O."/>
            <person name="Marletaz F."/>
            <person name="Cho S.J."/>
            <person name="Edsinger-Gonzales E."/>
            <person name="Havlak P."/>
            <person name="Hellsten U."/>
            <person name="Kuo D.H."/>
            <person name="Larsson T."/>
            <person name="Lv J."/>
            <person name="Arendt D."/>
            <person name="Savage R."/>
            <person name="Osoegawa K."/>
            <person name="de Jong P."/>
            <person name="Grimwood J."/>
            <person name="Chapman J.A."/>
            <person name="Shapiro H."/>
            <person name="Aerts A."/>
            <person name="Otillar R.P."/>
            <person name="Terry A.Y."/>
            <person name="Boore J.L."/>
            <person name="Grigoriev I.V."/>
            <person name="Lindberg D.R."/>
            <person name="Seaver E.C."/>
            <person name="Weisblat D.A."/>
            <person name="Putnam N.H."/>
            <person name="Rokhsar D.S."/>
        </authorList>
    </citation>
    <scope>NUCLEOTIDE SEQUENCE</scope>
</reference>
<dbReference type="Proteomes" id="UP000015101">
    <property type="component" value="Unassembled WGS sequence"/>
</dbReference>
<dbReference type="KEGG" id="hro:HELRODRAFT_125459"/>
<reference evidence="8" key="3">
    <citation type="submission" date="2015-06" db="UniProtKB">
        <authorList>
            <consortium name="EnsemblMetazoa"/>
        </authorList>
    </citation>
    <scope>IDENTIFICATION</scope>
</reference>
<evidence type="ECO:0000256" key="2">
    <source>
        <dbReference type="ARBA" id="ARBA00022692"/>
    </source>
</evidence>
<dbReference type="OrthoDB" id="5962323at2759"/>
<dbReference type="PANTHER" id="PTHR47023:SF1">
    <property type="entry name" value="SEX PEPTIDE RECEPTOR"/>
    <property type="match status" value="1"/>
</dbReference>
<evidence type="ECO:0000256" key="3">
    <source>
        <dbReference type="ARBA" id="ARBA00022989"/>
    </source>
</evidence>
<keyword evidence="4 5" id="KW-0472">Membrane</keyword>
<dbReference type="InterPro" id="IPR019427">
    <property type="entry name" value="7TM_GPCR_serpentine_rcpt_Srw"/>
</dbReference>
<dbReference type="AlphaFoldDB" id="T1EH61"/>
<gene>
    <name evidence="8" type="primary">20195911</name>
    <name evidence="7" type="ORF">HELRODRAFT_125459</name>
</gene>
<dbReference type="Gene3D" id="1.20.1070.10">
    <property type="entry name" value="Rhodopsin 7-helix transmembrane proteins"/>
    <property type="match status" value="1"/>
</dbReference>
<name>T1EH61_HELRO</name>
<dbReference type="PROSITE" id="PS50262">
    <property type="entry name" value="G_PROTEIN_RECEP_F1_2"/>
    <property type="match status" value="1"/>
</dbReference>
<reference evidence="9" key="1">
    <citation type="submission" date="2012-12" db="EMBL/GenBank/DDBJ databases">
        <authorList>
            <person name="Hellsten U."/>
            <person name="Grimwood J."/>
            <person name="Chapman J.A."/>
            <person name="Shapiro H."/>
            <person name="Aerts A."/>
            <person name="Otillar R.P."/>
            <person name="Terry A.Y."/>
            <person name="Boore J.L."/>
            <person name="Simakov O."/>
            <person name="Marletaz F."/>
            <person name="Cho S.-J."/>
            <person name="Edsinger-Gonzales E."/>
            <person name="Havlak P."/>
            <person name="Kuo D.-H."/>
            <person name="Larsson T."/>
            <person name="Lv J."/>
            <person name="Arendt D."/>
            <person name="Savage R."/>
            <person name="Osoegawa K."/>
            <person name="de Jong P."/>
            <person name="Lindberg D.R."/>
            <person name="Seaver E.C."/>
            <person name="Weisblat D.A."/>
            <person name="Putnam N.H."/>
            <person name="Grigoriev I.V."/>
            <person name="Rokhsar D.S."/>
        </authorList>
    </citation>
    <scope>NUCLEOTIDE SEQUENCE</scope>
</reference>
<dbReference type="CTD" id="20195911"/>
<evidence type="ECO:0000313" key="7">
    <source>
        <dbReference type="EMBL" id="ESN95168.1"/>
    </source>
</evidence>
<dbReference type="GO" id="GO:0008528">
    <property type="term" value="F:G protein-coupled peptide receptor activity"/>
    <property type="evidence" value="ECO:0000318"/>
    <property type="project" value="GO_Central"/>
</dbReference>
<evidence type="ECO:0000256" key="5">
    <source>
        <dbReference type="SAM" id="Phobius"/>
    </source>
</evidence>
<keyword evidence="9" id="KW-1185">Reference proteome</keyword>
<protein>
    <recommendedName>
        <fullName evidence="6">G-protein coupled receptors family 1 profile domain-containing protein</fullName>
    </recommendedName>
</protein>
<feature type="domain" description="G-protein coupled receptors family 1 profile" evidence="6">
    <location>
        <begin position="1"/>
        <end position="126"/>
    </location>
</feature>
<accession>T1EH61</accession>
<dbReference type="InterPro" id="IPR017452">
    <property type="entry name" value="GPCR_Rhodpsn_7TM"/>
</dbReference>
<evidence type="ECO:0000313" key="9">
    <source>
        <dbReference type="Proteomes" id="UP000015101"/>
    </source>
</evidence>
<dbReference type="EMBL" id="AMQM01006977">
    <property type="status" value="NOT_ANNOTATED_CDS"/>
    <property type="molecule type" value="Genomic_DNA"/>
</dbReference>
<dbReference type="InParanoid" id="T1EH61"/>
<dbReference type="InterPro" id="IPR053071">
    <property type="entry name" value="GPCR1-related_rcpt"/>
</dbReference>
<feature type="transmembrane region" description="Helical" evidence="5">
    <location>
        <begin position="65"/>
        <end position="90"/>
    </location>
</feature>
<keyword evidence="3 5" id="KW-1133">Transmembrane helix</keyword>
<proteinExistence type="predicted"/>
<dbReference type="OMA" id="RRIMIAY"/>
<evidence type="ECO:0000313" key="8">
    <source>
        <dbReference type="EnsemblMetazoa" id="HelroP125459"/>
    </source>
</evidence>
<evidence type="ECO:0000256" key="4">
    <source>
        <dbReference type="ARBA" id="ARBA00023136"/>
    </source>
</evidence>
<dbReference type="EnsemblMetazoa" id="HelroT125459">
    <property type="protein sequence ID" value="HelroP125459"/>
    <property type="gene ID" value="HelroG125459"/>
</dbReference>
<dbReference type="eggNOG" id="ENOG502QVMK">
    <property type="taxonomic scope" value="Eukaryota"/>
</dbReference>
<keyword evidence="2 5" id="KW-0812">Transmembrane</keyword>
<feature type="transmembrane region" description="Helical" evidence="5">
    <location>
        <begin position="6"/>
        <end position="32"/>
    </location>
</feature>
<dbReference type="EMBL" id="KB097542">
    <property type="protein sequence ID" value="ESN95168.1"/>
    <property type="molecule type" value="Genomic_DNA"/>
</dbReference>
<sequence>DHLYYQIYYAARVVLIHFVPCSLLIILNALLINTMRQAKKRRLQLLKMNRRSECRRLAESTLTTFMLVVVVGVFLIVEVPMAVVFTMMMFDNSLKLELFSPNLSEHLTGIANLFILVSYPSNFFIYCVMSTRFRDTFKQLICCSRSRSSSHNSCCSSS</sequence>
<dbReference type="SUPFAM" id="SSF81321">
    <property type="entry name" value="Family A G protein-coupled receptor-like"/>
    <property type="match status" value="1"/>
</dbReference>